<evidence type="ECO:0000313" key="2">
    <source>
        <dbReference type="Proteomes" id="UP001482186"/>
    </source>
</evidence>
<reference evidence="1 2" key="1">
    <citation type="submission" date="2024-04" db="EMBL/GenBank/DDBJ databases">
        <title>Human intestinal bacterial collection.</title>
        <authorList>
            <person name="Pauvert C."/>
            <person name="Hitch T.C.A."/>
            <person name="Clavel T."/>
        </authorList>
    </citation>
    <scope>NUCLEOTIDE SEQUENCE [LARGE SCALE GENOMIC DNA]</scope>
    <source>
        <strain evidence="1 2">CLA-AA-H141</strain>
    </source>
</reference>
<evidence type="ECO:0000313" key="1">
    <source>
        <dbReference type="EMBL" id="MEQ2452989.1"/>
    </source>
</evidence>
<keyword evidence="2" id="KW-1185">Reference proteome</keyword>
<sequence>MSLMEEKYKYSIDTNIHFTYKADADMKSLCQGDVLNITEELAEVLRNVHPYFLNGQYRYFMVLSQSCDLVRRDGKNCKTPYITLAAIRSYDSFVEKTLVKEKFAENVSGLLLMDEKKKEKAYQLIERIYNNTEPEYFFLYKEDALDFPESMITYLKVSIALKSQEHYDKCLAAKKMELSDEFKAKLGWLVGNMYSRVGTADWEGIMTAQERKEMLNNDLESKCIIGSKDQLKILKAELAKKSEMIHNHEEAASFVSDIYVQTKYEKAMSIIEEIFQTSSKKIPKEEKEILLNKIKSRTTLKTLIS</sequence>
<comment type="caution">
    <text evidence="1">The sequence shown here is derived from an EMBL/GenBank/DDBJ whole genome shotgun (WGS) entry which is preliminary data.</text>
</comment>
<proteinExistence type="predicted"/>
<dbReference type="RefSeq" id="WP_349115708.1">
    <property type="nucleotide sequence ID" value="NZ_JBBNFM010000001.1"/>
</dbReference>
<dbReference type="EMBL" id="JBBNFM010000001">
    <property type="protein sequence ID" value="MEQ2452989.1"/>
    <property type="molecule type" value="Genomic_DNA"/>
</dbReference>
<protein>
    <submittedName>
        <fullName evidence="1">Uncharacterized protein</fullName>
    </submittedName>
</protein>
<dbReference type="Proteomes" id="UP001482186">
    <property type="component" value="Unassembled WGS sequence"/>
</dbReference>
<accession>A0ABV1EEJ2</accession>
<organism evidence="1 2">
    <name type="scientific">Coprococcus ammoniilyticus</name>
    <dbReference type="NCBI Taxonomy" id="2981785"/>
    <lineage>
        <taxon>Bacteria</taxon>
        <taxon>Bacillati</taxon>
        <taxon>Bacillota</taxon>
        <taxon>Clostridia</taxon>
        <taxon>Lachnospirales</taxon>
        <taxon>Lachnospiraceae</taxon>
        <taxon>Coprococcus</taxon>
    </lineage>
</organism>
<gene>
    <name evidence="1" type="ORF">AAAT04_02870</name>
</gene>
<name>A0ABV1EEJ2_9FIRM</name>